<accession>A0A9W6MBZ7</accession>
<sequence>MRNWPLFRLRLTTPRLELRLPSLDDLDDLGDRAAEGVHDPDVMPFVFPWTHGEPADRARTTVQYHFRAWGEWSPESWKCPFVVVFEGQVVGTQELAGTDFGVTREVFSGSWLGRRFHGMGIGTEMRAAVLHLAFHGLGARYATSGAFTDNPASLAISRKLGYAADGVQVHNRLGEPAETLRLRLSRDDWTTPAGFLIHDLEPCLPLFGVSRTA</sequence>
<dbReference type="GO" id="GO:0005737">
    <property type="term" value="C:cytoplasm"/>
    <property type="evidence" value="ECO:0007669"/>
    <property type="project" value="TreeGrafter"/>
</dbReference>
<reference evidence="2" key="1">
    <citation type="journal article" date="2014" name="Int. J. Syst. Evol. Microbiol.">
        <title>Complete genome sequence of Corynebacterium casei LMG S-19264T (=DSM 44701T), isolated from a smear-ripened cheese.</title>
        <authorList>
            <consortium name="US DOE Joint Genome Institute (JGI-PGF)"/>
            <person name="Walter F."/>
            <person name="Albersmeier A."/>
            <person name="Kalinowski J."/>
            <person name="Ruckert C."/>
        </authorList>
    </citation>
    <scope>NUCLEOTIDE SEQUENCE</scope>
    <source>
        <strain evidence="2">VKM Ac-2007</strain>
    </source>
</reference>
<dbReference type="RefSeq" id="WP_271216821.1">
    <property type="nucleotide sequence ID" value="NZ_BAAAVD010000044.1"/>
</dbReference>
<name>A0A9W6MBZ7_9ACTN</name>
<proteinExistence type="predicted"/>
<dbReference type="Proteomes" id="UP001143474">
    <property type="component" value="Unassembled WGS sequence"/>
</dbReference>
<dbReference type="PANTHER" id="PTHR43441">
    <property type="entry name" value="RIBOSOMAL-PROTEIN-SERINE ACETYLTRANSFERASE"/>
    <property type="match status" value="1"/>
</dbReference>
<dbReference type="SUPFAM" id="SSF55729">
    <property type="entry name" value="Acyl-CoA N-acyltransferases (Nat)"/>
    <property type="match status" value="1"/>
</dbReference>
<organism evidence="2 3">
    <name type="scientific">Streptosporangium carneum</name>
    <dbReference type="NCBI Taxonomy" id="47481"/>
    <lineage>
        <taxon>Bacteria</taxon>
        <taxon>Bacillati</taxon>
        <taxon>Actinomycetota</taxon>
        <taxon>Actinomycetes</taxon>
        <taxon>Streptosporangiales</taxon>
        <taxon>Streptosporangiaceae</taxon>
        <taxon>Streptosporangium</taxon>
    </lineage>
</organism>
<evidence type="ECO:0000259" key="1">
    <source>
        <dbReference type="PROSITE" id="PS51186"/>
    </source>
</evidence>
<keyword evidence="3" id="KW-1185">Reference proteome</keyword>
<dbReference type="InterPro" id="IPR000182">
    <property type="entry name" value="GNAT_dom"/>
</dbReference>
<dbReference type="GO" id="GO:0008999">
    <property type="term" value="F:protein-N-terminal-alanine acetyltransferase activity"/>
    <property type="evidence" value="ECO:0007669"/>
    <property type="project" value="TreeGrafter"/>
</dbReference>
<dbReference type="PANTHER" id="PTHR43441:SF11">
    <property type="entry name" value="RIBOSOMAL-PROTEIN-SERINE ACETYLTRANSFERASE"/>
    <property type="match status" value="1"/>
</dbReference>
<dbReference type="InterPro" id="IPR016181">
    <property type="entry name" value="Acyl_CoA_acyltransferase"/>
</dbReference>
<dbReference type="EMBL" id="BSEV01000002">
    <property type="protein sequence ID" value="GLK08320.1"/>
    <property type="molecule type" value="Genomic_DNA"/>
</dbReference>
<dbReference type="GO" id="GO:1990189">
    <property type="term" value="F:protein N-terminal-serine acetyltransferase activity"/>
    <property type="evidence" value="ECO:0007669"/>
    <property type="project" value="TreeGrafter"/>
</dbReference>
<dbReference type="Pfam" id="PF13302">
    <property type="entry name" value="Acetyltransf_3"/>
    <property type="match status" value="1"/>
</dbReference>
<dbReference type="AlphaFoldDB" id="A0A9W6MBZ7"/>
<feature type="domain" description="N-acetyltransferase" evidence="1">
    <location>
        <begin position="16"/>
        <end position="187"/>
    </location>
</feature>
<evidence type="ECO:0000313" key="3">
    <source>
        <dbReference type="Proteomes" id="UP001143474"/>
    </source>
</evidence>
<dbReference type="InterPro" id="IPR051908">
    <property type="entry name" value="Ribosomal_N-acetyltransferase"/>
</dbReference>
<gene>
    <name evidence="2" type="ORF">GCM10017600_17250</name>
</gene>
<evidence type="ECO:0000313" key="2">
    <source>
        <dbReference type="EMBL" id="GLK08320.1"/>
    </source>
</evidence>
<dbReference type="Gene3D" id="3.40.630.30">
    <property type="match status" value="1"/>
</dbReference>
<comment type="caution">
    <text evidence="2">The sequence shown here is derived from an EMBL/GenBank/DDBJ whole genome shotgun (WGS) entry which is preliminary data.</text>
</comment>
<dbReference type="PROSITE" id="PS51186">
    <property type="entry name" value="GNAT"/>
    <property type="match status" value="1"/>
</dbReference>
<reference evidence="2" key="2">
    <citation type="submission" date="2023-01" db="EMBL/GenBank/DDBJ databases">
        <authorList>
            <person name="Sun Q."/>
            <person name="Evtushenko L."/>
        </authorList>
    </citation>
    <scope>NUCLEOTIDE SEQUENCE</scope>
    <source>
        <strain evidence="2">VKM Ac-2007</strain>
    </source>
</reference>
<keyword evidence="2" id="KW-0808">Transferase</keyword>
<protein>
    <submittedName>
        <fullName evidence="2">Succinyl-CoA transferase</fullName>
    </submittedName>
</protein>